<name>A0ACC2NJZ9_9HYME</name>
<evidence type="ECO:0000313" key="1">
    <source>
        <dbReference type="EMBL" id="KAJ8671525.1"/>
    </source>
</evidence>
<dbReference type="Proteomes" id="UP001239111">
    <property type="component" value="Chromosome 3"/>
</dbReference>
<accession>A0ACC2NJZ9</accession>
<organism evidence="1 2">
    <name type="scientific">Eretmocerus hayati</name>
    <dbReference type="NCBI Taxonomy" id="131215"/>
    <lineage>
        <taxon>Eukaryota</taxon>
        <taxon>Metazoa</taxon>
        <taxon>Ecdysozoa</taxon>
        <taxon>Arthropoda</taxon>
        <taxon>Hexapoda</taxon>
        <taxon>Insecta</taxon>
        <taxon>Pterygota</taxon>
        <taxon>Neoptera</taxon>
        <taxon>Endopterygota</taxon>
        <taxon>Hymenoptera</taxon>
        <taxon>Apocrita</taxon>
        <taxon>Proctotrupomorpha</taxon>
        <taxon>Chalcidoidea</taxon>
        <taxon>Aphelinidae</taxon>
        <taxon>Aphelininae</taxon>
        <taxon>Eretmocerus</taxon>
    </lineage>
</organism>
<gene>
    <name evidence="1" type="ORF">QAD02_002784</name>
</gene>
<comment type="caution">
    <text evidence="1">The sequence shown here is derived from an EMBL/GenBank/DDBJ whole genome shotgun (WGS) entry which is preliminary data.</text>
</comment>
<reference evidence="1" key="1">
    <citation type="submission" date="2023-04" db="EMBL/GenBank/DDBJ databases">
        <title>A chromosome-level genome assembly of the parasitoid wasp Eretmocerus hayati.</title>
        <authorList>
            <person name="Zhong Y."/>
            <person name="Liu S."/>
            <person name="Liu Y."/>
        </authorList>
    </citation>
    <scope>NUCLEOTIDE SEQUENCE</scope>
    <source>
        <strain evidence="1">ZJU_SS_LIU_2023</strain>
    </source>
</reference>
<dbReference type="EMBL" id="CM056743">
    <property type="protein sequence ID" value="KAJ8671525.1"/>
    <property type="molecule type" value="Genomic_DNA"/>
</dbReference>
<keyword evidence="2" id="KW-1185">Reference proteome</keyword>
<proteinExistence type="predicted"/>
<evidence type="ECO:0000313" key="2">
    <source>
        <dbReference type="Proteomes" id="UP001239111"/>
    </source>
</evidence>
<protein>
    <submittedName>
        <fullName evidence="1">Uncharacterized protein</fullName>
    </submittedName>
</protein>
<sequence>MASLRREANSQIQFRLDSLTIGTKGQGPTKENTTQSLSGIATRSTSSVRGNNRNADAPITKTNSSRIKEDRTKVNGIAQKHNQNPNQATKTSSTAPPTKKTIGMSEEPDLTIPPGLSTESHSSTKTTTTSTKQPDSFSQPTTEQLTPDTSADTTITQQREASPPLPASPHNNTRNKIKITEFGSNDEGPYKIFIQNRDDSSRKIDAVLIGRKLVQIFKDRAKFTEGKNIAPNKVKLTIGTRELANEVLKLSLWNNLNLTAFIPNQAVTVQGILKGVSTEISEEEIRENLESPSWYNPLQIIDVIRFSKASYDTQTNNKTLQPTPVVQITIRGQRLPSHVLLFRTRYIVEQYTPLVRQCNRCYNFGHVKKFCKASRATCRRCGTHEEGSENPCPLVDKPPLCLLCGGEHLPTDKICAKRIEQQSIMNLASKNNLTVMELKNEYRNYRRSINDFEANFPTLQATGSRNHNISLESDIPTHILDTYSNIVSNFKATRLRNNLNNSEETMSNTESTQLIDGIEGCDQCPTIANQAHSTNKKQQQKDRIRTIYKPSGYPQNHIDLLYLPYGRNKTPHPITTHWETESESNRKNEVENSVTQLEKIMEEGSTLDSLLKAINIIIKKSTSTPENSTYMHNKKDSQPESKLSLANKKESASPLETQKRKEPQAEYLQK</sequence>